<feature type="region of interest" description="Disordered" evidence="8">
    <location>
        <begin position="808"/>
        <end position="828"/>
    </location>
</feature>
<feature type="compositionally biased region" description="Low complexity" evidence="8">
    <location>
        <begin position="65"/>
        <end position="87"/>
    </location>
</feature>
<feature type="coiled-coil region" evidence="7">
    <location>
        <begin position="735"/>
        <end position="762"/>
    </location>
</feature>
<dbReference type="Gene3D" id="1.10.20.10">
    <property type="entry name" value="Histone, subunit A"/>
    <property type="match status" value="1"/>
</dbReference>
<dbReference type="FunFam" id="1.20.120.1110:FF:000002">
    <property type="entry name" value="Transcription initiation factor TFIID subunit 4B"/>
    <property type="match status" value="1"/>
</dbReference>
<dbReference type="FunFam" id="1.10.20.10:FF:000015">
    <property type="entry name" value="Transcription initiation factor TFIID subunit 4B"/>
    <property type="match status" value="1"/>
</dbReference>
<evidence type="ECO:0000259" key="9">
    <source>
        <dbReference type="PROSITE" id="PS51119"/>
    </source>
</evidence>
<dbReference type="PANTHER" id="PTHR15138:SF17">
    <property type="entry name" value="TRANSCRIPTION INITIATION FACTOR TFIID SUBUNIT 4B"/>
    <property type="match status" value="1"/>
</dbReference>
<evidence type="ECO:0000256" key="7">
    <source>
        <dbReference type="SAM" id="Coils"/>
    </source>
</evidence>
<dbReference type="InterPro" id="IPR037249">
    <property type="entry name" value="TAFH/NHR1_dom_sf"/>
</dbReference>
<dbReference type="PANTHER" id="PTHR15138">
    <property type="entry name" value="TRANSCRIPTION INITIATION FACTOR TFIID SUBUNIT 4"/>
    <property type="match status" value="1"/>
</dbReference>
<evidence type="ECO:0000313" key="10">
    <source>
        <dbReference type="EMBL" id="CAI5779617.1"/>
    </source>
</evidence>
<evidence type="ECO:0000256" key="8">
    <source>
        <dbReference type="SAM" id="MobiDB-lite"/>
    </source>
</evidence>
<gene>
    <name evidence="10" type="ORF">PODLI_1B025543</name>
</gene>
<dbReference type="Pfam" id="PF07531">
    <property type="entry name" value="TAFH"/>
    <property type="match status" value="1"/>
</dbReference>
<dbReference type="GO" id="GO:0046982">
    <property type="term" value="F:protein heterodimerization activity"/>
    <property type="evidence" value="ECO:0007669"/>
    <property type="project" value="InterPro"/>
</dbReference>
<dbReference type="GO" id="GO:0005669">
    <property type="term" value="C:transcription factor TFIID complex"/>
    <property type="evidence" value="ECO:0007669"/>
    <property type="project" value="InterPro"/>
</dbReference>
<evidence type="ECO:0000256" key="2">
    <source>
        <dbReference type="ARBA" id="ARBA00006178"/>
    </source>
</evidence>
<comment type="similarity">
    <text evidence="2">Belongs to the TAF4 family.</text>
</comment>
<protein>
    <submittedName>
        <fullName evidence="10">Transcription initiation factor TFIID subunit 4B</fullName>
    </submittedName>
</protein>
<dbReference type="GO" id="GO:0006357">
    <property type="term" value="P:regulation of transcription by RNA polymerase II"/>
    <property type="evidence" value="ECO:0007669"/>
    <property type="project" value="UniProtKB-ARBA"/>
</dbReference>
<keyword evidence="5" id="KW-0804">Transcription</keyword>
<keyword evidence="11" id="KW-1185">Reference proteome</keyword>
<keyword evidence="6" id="KW-0539">Nucleus</keyword>
<dbReference type="GO" id="GO:0016251">
    <property type="term" value="F:RNA polymerase II general transcription initiation factor activity"/>
    <property type="evidence" value="ECO:0007669"/>
    <property type="project" value="TreeGrafter"/>
</dbReference>
<dbReference type="InterPro" id="IPR003894">
    <property type="entry name" value="TAFH_NHR1"/>
</dbReference>
<dbReference type="AlphaFoldDB" id="A0AA35PCF4"/>
<dbReference type="Proteomes" id="UP001178461">
    <property type="component" value="Chromosome 7"/>
</dbReference>
<evidence type="ECO:0000256" key="6">
    <source>
        <dbReference type="ARBA" id="ARBA00023242"/>
    </source>
</evidence>
<dbReference type="InterPro" id="IPR045144">
    <property type="entry name" value="TAF4"/>
</dbReference>
<accession>A0AA35PCF4</accession>
<dbReference type="EMBL" id="OX395132">
    <property type="protein sequence ID" value="CAI5779617.1"/>
    <property type="molecule type" value="Genomic_DNA"/>
</dbReference>
<dbReference type="PROSITE" id="PS51119">
    <property type="entry name" value="TAFH"/>
    <property type="match status" value="1"/>
</dbReference>
<name>A0AA35PCF4_9SAUR</name>
<evidence type="ECO:0000256" key="5">
    <source>
        <dbReference type="ARBA" id="ARBA00023163"/>
    </source>
</evidence>
<evidence type="ECO:0000256" key="3">
    <source>
        <dbReference type="ARBA" id="ARBA00022553"/>
    </source>
</evidence>
<keyword evidence="3" id="KW-0597">Phosphoprotein</keyword>
<proteinExistence type="inferred from homology"/>
<dbReference type="CDD" id="cd08045">
    <property type="entry name" value="HFD_TAF4"/>
    <property type="match status" value="1"/>
</dbReference>
<keyword evidence="4" id="KW-0805">Transcription regulation</keyword>
<dbReference type="GO" id="GO:0006367">
    <property type="term" value="P:transcription initiation at RNA polymerase II promoter"/>
    <property type="evidence" value="ECO:0007669"/>
    <property type="project" value="TreeGrafter"/>
</dbReference>
<dbReference type="SUPFAM" id="SSF158553">
    <property type="entry name" value="TAFH domain-like"/>
    <property type="match status" value="1"/>
</dbReference>
<feature type="domain" description="TAFH" evidence="9">
    <location>
        <begin position="271"/>
        <end position="368"/>
    </location>
</feature>
<feature type="region of interest" description="Disordered" evidence="8">
    <location>
        <begin position="65"/>
        <end position="113"/>
    </location>
</feature>
<dbReference type="SMART" id="SM00549">
    <property type="entry name" value="TAFH"/>
    <property type="match status" value="1"/>
</dbReference>
<comment type="subcellular location">
    <subcellularLocation>
        <location evidence="1">Nucleus</location>
    </subcellularLocation>
</comment>
<organism evidence="10 11">
    <name type="scientific">Podarcis lilfordi</name>
    <name type="common">Lilford's wall lizard</name>
    <dbReference type="NCBI Taxonomy" id="74358"/>
    <lineage>
        <taxon>Eukaryota</taxon>
        <taxon>Metazoa</taxon>
        <taxon>Chordata</taxon>
        <taxon>Craniata</taxon>
        <taxon>Vertebrata</taxon>
        <taxon>Euteleostomi</taxon>
        <taxon>Lepidosauria</taxon>
        <taxon>Squamata</taxon>
        <taxon>Bifurcata</taxon>
        <taxon>Unidentata</taxon>
        <taxon>Episquamata</taxon>
        <taxon>Laterata</taxon>
        <taxon>Lacertibaenia</taxon>
        <taxon>Lacertidae</taxon>
        <taxon>Podarcis</taxon>
    </lineage>
</organism>
<keyword evidence="7" id="KW-0175">Coiled coil</keyword>
<dbReference type="SUPFAM" id="SSF47113">
    <property type="entry name" value="Histone-fold"/>
    <property type="match status" value="1"/>
</dbReference>
<dbReference type="InterPro" id="IPR007900">
    <property type="entry name" value="TAF4_C"/>
</dbReference>
<dbReference type="Gene3D" id="1.20.120.1110">
    <property type="entry name" value="TAFH/NHR1 domain"/>
    <property type="match status" value="1"/>
</dbReference>
<dbReference type="Pfam" id="PF05236">
    <property type="entry name" value="TAF4"/>
    <property type="match status" value="1"/>
</dbReference>
<sequence length="865" mass="91140">MTTPGAAAPGRVLPSGSPELAALAAGPATAAAAALNGTGGLREAHSTAPPAAAVALNAEVPLSRVPPSVAQQPRAASAPAAGKGAPPAQQPPKTPGAGTRLPAPQPGAPKAPQTVTIQLPANFQIPPGTVLVRSSTGQLMLLSQQALAQVQSQSQKNPIVRQSLPANAPTVKIQTVQNSGTQVLKVSAAPHTTVTWTTPSVNSNVKKPAIIQSIASTNNSSTTVVAAKSLITGPVAKPPISDSSVLSIATKPVPDTESRIVAQASTSKEMLENVEKCKNFLATLIKLASSGPQAPEMGQNVKNLVQSLLEAKMEPEEFTRKLYIELKSSPQPYLLPFLKKSMFALRQLMPDAQAFIRQCLQQPGPQTAPPICSTASSTSSVPAASTPVTATSLKIPTGIPSQQTSGPVLCTSQVTRGSGSLQVVQTTPVLSGTLSLQGASPVPSTKPTTVRAVHPVSSTAMVATGTTSLQVVKPVHTPAMSSSPAFAAPSSIKPPSSAAATSLQALKPTLTTAAPTATTAVTASLQSIMPVAGKPITIRVVHPSSVLSHSAQTSQAVKIVQQPSGSILKKVVTLEQASLHAVNKSGSIVKQITLPGNKILSLQASPVQRNKIREKGTKSFRDEDDINDVTSMAGVNLSEESACIFGPKSQAIGAIIRSCPEELFLSSDALQKKILEMGKSHDITEVNSDVLNLISHATQERLRGLLEKLTVIAQHRTMTCKGNDKYTITSDTRAQLRFLEQLDQIEKQRKDEEEREVLLRAAKSRTNKEDPEQLRLKQKAKELQQLELAQMQQMEANHAALAAIGPRKKRPLDSSGLEGLNRSPSLAKPNLHPRITRICLRDLIFCMEQEKELKHSLALYRALLK</sequence>
<evidence type="ECO:0000313" key="11">
    <source>
        <dbReference type="Proteomes" id="UP001178461"/>
    </source>
</evidence>
<evidence type="ECO:0000256" key="1">
    <source>
        <dbReference type="ARBA" id="ARBA00004123"/>
    </source>
</evidence>
<dbReference type="GO" id="GO:0003677">
    <property type="term" value="F:DNA binding"/>
    <property type="evidence" value="ECO:0007669"/>
    <property type="project" value="TreeGrafter"/>
</dbReference>
<evidence type="ECO:0000256" key="4">
    <source>
        <dbReference type="ARBA" id="ARBA00023015"/>
    </source>
</evidence>
<reference evidence="10" key="1">
    <citation type="submission" date="2022-12" db="EMBL/GenBank/DDBJ databases">
        <authorList>
            <person name="Alioto T."/>
            <person name="Alioto T."/>
            <person name="Gomez Garrido J."/>
        </authorList>
    </citation>
    <scope>NUCLEOTIDE SEQUENCE</scope>
</reference>
<dbReference type="InterPro" id="IPR009072">
    <property type="entry name" value="Histone-fold"/>
</dbReference>